<evidence type="ECO:0000313" key="9">
    <source>
        <dbReference type="RefSeq" id="XP_065655474.1"/>
    </source>
</evidence>
<keyword evidence="2 4" id="KW-0863">Zinc-finger</keyword>
<keyword evidence="1" id="KW-0479">Metal-binding</keyword>
<keyword evidence="3" id="KW-0862">Zinc</keyword>
<dbReference type="PROSITE" id="PS00518">
    <property type="entry name" value="ZF_RING_1"/>
    <property type="match status" value="1"/>
</dbReference>
<evidence type="ECO:0000256" key="1">
    <source>
        <dbReference type="ARBA" id="ARBA00022723"/>
    </source>
</evidence>
<dbReference type="PANTHER" id="PTHR25462">
    <property type="entry name" value="BONUS, ISOFORM C-RELATED"/>
    <property type="match status" value="1"/>
</dbReference>
<evidence type="ECO:0000256" key="2">
    <source>
        <dbReference type="ARBA" id="ARBA00022771"/>
    </source>
</evidence>
<protein>
    <submittedName>
        <fullName evidence="7 8">RING finger protein nhl-1</fullName>
    </submittedName>
</protein>
<dbReference type="RefSeq" id="XP_065655472.1">
    <property type="nucleotide sequence ID" value="XM_065799400.1"/>
</dbReference>
<reference evidence="7 8" key="1">
    <citation type="submission" date="2025-05" db="UniProtKB">
        <authorList>
            <consortium name="RefSeq"/>
        </authorList>
    </citation>
    <scope>IDENTIFICATION</scope>
</reference>
<dbReference type="InterPro" id="IPR027370">
    <property type="entry name" value="Znf-RING_euk"/>
</dbReference>
<dbReference type="Pfam" id="PF13445">
    <property type="entry name" value="zf-RING_UBOX"/>
    <property type="match status" value="1"/>
</dbReference>
<evidence type="ECO:0000313" key="7">
    <source>
        <dbReference type="RefSeq" id="XP_065655472.1"/>
    </source>
</evidence>
<dbReference type="PROSITE" id="PS50089">
    <property type="entry name" value="ZF_RING_2"/>
    <property type="match status" value="1"/>
</dbReference>
<dbReference type="Gene3D" id="3.30.40.10">
    <property type="entry name" value="Zinc/RING finger domain, C3HC4 (zinc finger)"/>
    <property type="match status" value="1"/>
</dbReference>
<proteinExistence type="predicted"/>
<dbReference type="InterPro" id="IPR013083">
    <property type="entry name" value="Znf_RING/FYVE/PHD"/>
</dbReference>
<name>A0ABM4C1Q6_HYDVU</name>
<evidence type="ECO:0000259" key="5">
    <source>
        <dbReference type="PROSITE" id="PS50089"/>
    </source>
</evidence>
<dbReference type="SUPFAM" id="SSF57850">
    <property type="entry name" value="RING/U-box"/>
    <property type="match status" value="1"/>
</dbReference>
<sequence length="225" mass="25886">MVLKGTMEDILEKICQCAICLEIFKKPKTLVCQHTFCQLCLELACVRNKDGKWDLTCPTCRSKQPFVNQKNDISLIGASQIVKEITELLRNKTTGKKKVLNETSKENLIDNNTKPHIFVSPKSIKESVTSHSSTILNDSFLQLEKISCHKTYPSELVNALEKSKDKLAVYAEKCKKQEIDLRRLRNLNLMLLIDNTLLKMTSFEMPMNLETRKRENRKHMSINTI</sequence>
<dbReference type="RefSeq" id="XP_065655474.1">
    <property type="nucleotide sequence ID" value="XM_065799402.1"/>
</dbReference>
<dbReference type="Proteomes" id="UP001652625">
    <property type="component" value="Chromosome 06"/>
</dbReference>
<gene>
    <name evidence="7 8 9" type="primary">LOC124814406</name>
</gene>
<feature type="domain" description="RING-type" evidence="5">
    <location>
        <begin position="17"/>
        <end position="61"/>
    </location>
</feature>
<evidence type="ECO:0000256" key="3">
    <source>
        <dbReference type="ARBA" id="ARBA00022833"/>
    </source>
</evidence>
<dbReference type="InterPro" id="IPR047153">
    <property type="entry name" value="TRIM45/56/19-like"/>
</dbReference>
<dbReference type="GeneID" id="124814406"/>
<dbReference type="InterPro" id="IPR001841">
    <property type="entry name" value="Znf_RING"/>
</dbReference>
<evidence type="ECO:0000256" key="4">
    <source>
        <dbReference type="PROSITE-ProRule" id="PRU00175"/>
    </source>
</evidence>
<accession>A0ABM4C1Q6</accession>
<evidence type="ECO:0000313" key="6">
    <source>
        <dbReference type="Proteomes" id="UP001652625"/>
    </source>
</evidence>
<keyword evidence="6" id="KW-1185">Reference proteome</keyword>
<dbReference type="PANTHER" id="PTHR25462:SF296">
    <property type="entry name" value="MEIOTIC P26, ISOFORM F"/>
    <property type="match status" value="1"/>
</dbReference>
<dbReference type="RefSeq" id="XP_065655473.1">
    <property type="nucleotide sequence ID" value="XM_065799401.1"/>
</dbReference>
<organism evidence="6 8">
    <name type="scientific">Hydra vulgaris</name>
    <name type="common">Hydra</name>
    <name type="synonym">Hydra attenuata</name>
    <dbReference type="NCBI Taxonomy" id="6087"/>
    <lineage>
        <taxon>Eukaryota</taxon>
        <taxon>Metazoa</taxon>
        <taxon>Cnidaria</taxon>
        <taxon>Hydrozoa</taxon>
        <taxon>Hydroidolina</taxon>
        <taxon>Anthoathecata</taxon>
        <taxon>Aplanulata</taxon>
        <taxon>Hydridae</taxon>
        <taxon>Hydra</taxon>
    </lineage>
</organism>
<evidence type="ECO:0000313" key="8">
    <source>
        <dbReference type="RefSeq" id="XP_065655473.1"/>
    </source>
</evidence>
<dbReference type="InterPro" id="IPR017907">
    <property type="entry name" value="Znf_RING_CS"/>
</dbReference>
<dbReference type="SMART" id="SM00184">
    <property type="entry name" value="RING"/>
    <property type="match status" value="1"/>
</dbReference>